<protein>
    <submittedName>
        <fullName evidence="2">Pathogen-related protein 1 alternative isoform</fullName>
    </submittedName>
</protein>
<dbReference type="InterPro" id="IPR001283">
    <property type="entry name" value="CRISP-related"/>
</dbReference>
<dbReference type="SUPFAM" id="SSF55797">
    <property type="entry name" value="PR-1-like"/>
    <property type="match status" value="1"/>
</dbReference>
<dbReference type="EMBL" id="EU679402">
    <property type="protein sequence ID" value="ACD49673.1"/>
    <property type="molecule type" value="mRNA"/>
</dbReference>
<reference evidence="2" key="1">
    <citation type="submission" date="2008-04" db="EMBL/GenBank/DDBJ databases">
        <title>Molecular characterization of melon pathogen-related protein 1 isoforms.</title>
        <authorList>
            <person name="Sankian M."/>
            <person name="Hajavi J."/>
            <person name="Talebi F."/>
            <person name="Varasteh A.-R."/>
        </authorList>
    </citation>
    <scope>NUCLEOTIDE SEQUENCE</scope>
</reference>
<sequence length="95" mass="10696">MLPFSFAQDSIKDFVDAHNAARAQVGVGPVHWNKTVADYAHQYANKRIKDCNLVHSKGPYGENIAWGSRNLADVWPLHSSGVETFCENWMCKSEM</sequence>
<proteinExistence type="evidence at transcript level"/>
<dbReference type="InterPro" id="IPR014044">
    <property type="entry name" value="CAP_dom"/>
</dbReference>
<accession>B2ZPN3</accession>
<evidence type="ECO:0000313" key="2">
    <source>
        <dbReference type="EMBL" id="ACD49673.1"/>
    </source>
</evidence>
<dbReference type="AlphaFoldDB" id="B2ZPN3"/>
<feature type="domain" description="SCP" evidence="1">
    <location>
        <begin position="9"/>
        <end position="94"/>
    </location>
</feature>
<dbReference type="Gene3D" id="3.40.33.10">
    <property type="entry name" value="CAP"/>
    <property type="match status" value="1"/>
</dbReference>
<name>B2ZPN3_CUCME</name>
<evidence type="ECO:0000259" key="1">
    <source>
        <dbReference type="SMART" id="SM00198"/>
    </source>
</evidence>
<dbReference type="SMART" id="SM00198">
    <property type="entry name" value="SCP"/>
    <property type="match status" value="1"/>
</dbReference>
<organism evidence="2">
    <name type="scientific">Cucumis melo var. inodorus</name>
    <name type="common">honeydew melon</name>
    <dbReference type="NCBI Taxonomy" id="357961"/>
    <lineage>
        <taxon>Eukaryota</taxon>
        <taxon>Viridiplantae</taxon>
        <taxon>Streptophyta</taxon>
        <taxon>Embryophyta</taxon>
        <taxon>Tracheophyta</taxon>
        <taxon>Spermatophyta</taxon>
        <taxon>Magnoliopsida</taxon>
        <taxon>eudicotyledons</taxon>
        <taxon>Gunneridae</taxon>
        <taxon>Pentapetalae</taxon>
        <taxon>rosids</taxon>
        <taxon>fabids</taxon>
        <taxon>Cucurbitales</taxon>
        <taxon>Cucurbitaceae</taxon>
        <taxon>Benincaseae</taxon>
        <taxon>Cucumis</taxon>
    </lineage>
</organism>
<dbReference type="Pfam" id="PF00188">
    <property type="entry name" value="CAP"/>
    <property type="match status" value="1"/>
</dbReference>
<dbReference type="PANTHER" id="PTHR10334">
    <property type="entry name" value="CYSTEINE-RICH SECRETORY PROTEIN-RELATED"/>
    <property type="match status" value="1"/>
</dbReference>
<dbReference type="InterPro" id="IPR035940">
    <property type="entry name" value="CAP_sf"/>
</dbReference>